<evidence type="ECO:0000313" key="2">
    <source>
        <dbReference type="Proteomes" id="UP000653156"/>
    </source>
</evidence>
<proteinExistence type="predicted"/>
<dbReference type="EMBL" id="CP069798">
    <property type="protein sequence ID" value="QRQ82196.1"/>
    <property type="molecule type" value="Genomic_DNA"/>
</dbReference>
<dbReference type="Proteomes" id="UP000653156">
    <property type="component" value="Chromosome"/>
</dbReference>
<reference evidence="1" key="1">
    <citation type="submission" date="2021-02" db="EMBL/GenBank/DDBJ databases">
        <title>Neisseriaceae sp. 26B isolated from the cloaca of a Common Toad-headed Turtle (Mesoclemmys nasuta).</title>
        <authorList>
            <person name="Spergser J."/>
            <person name="Busse H.-J."/>
        </authorList>
    </citation>
    <scope>NUCLEOTIDE SEQUENCE</scope>
    <source>
        <strain evidence="1">26B</strain>
    </source>
</reference>
<keyword evidence="2" id="KW-1185">Reference proteome</keyword>
<organism evidence="1 2">
    <name type="scientific">Paralysiella testudinis</name>
    <dbReference type="NCBI Taxonomy" id="2809020"/>
    <lineage>
        <taxon>Bacteria</taxon>
        <taxon>Pseudomonadati</taxon>
        <taxon>Pseudomonadota</taxon>
        <taxon>Betaproteobacteria</taxon>
        <taxon>Neisseriales</taxon>
        <taxon>Neisseriaceae</taxon>
        <taxon>Paralysiella</taxon>
    </lineage>
</organism>
<accession>A0A892ZKH5</accession>
<dbReference type="KEGG" id="ptes:JQU52_01825"/>
<protein>
    <submittedName>
        <fullName evidence="1">Uncharacterized protein</fullName>
    </submittedName>
</protein>
<gene>
    <name evidence="1" type="ORF">JQU52_01825</name>
</gene>
<dbReference type="AlphaFoldDB" id="A0A892ZKH5"/>
<dbReference type="RefSeq" id="WP_230339488.1">
    <property type="nucleotide sequence ID" value="NZ_CP069798.1"/>
</dbReference>
<name>A0A892ZKH5_9NEIS</name>
<evidence type="ECO:0000313" key="1">
    <source>
        <dbReference type="EMBL" id="QRQ82196.1"/>
    </source>
</evidence>
<sequence>MIGGLQAEAVGGNAASGAAAAGGAVWLNTKVENYLLENTQLSATQRQVIQQWTAAATGVVVGGISGGSGTTAILCRLKVLH</sequence>